<feature type="compositionally biased region" description="Basic and acidic residues" evidence="8">
    <location>
        <begin position="325"/>
        <end position="336"/>
    </location>
</feature>
<dbReference type="Gene3D" id="3.30.200.20">
    <property type="entry name" value="Phosphorylase Kinase, domain 1"/>
    <property type="match status" value="1"/>
</dbReference>
<protein>
    <submittedName>
        <fullName evidence="10 12">Ecdysone-induced protein 63E</fullName>
    </submittedName>
</protein>
<evidence type="ECO:0000259" key="9">
    <source>
        <dbReference type="PROSITE" id="PS50011"/>
    </source>
</evidence>
<feature type="region of interest" description="Disordered" evidence="8">
    <location>
        <begin position="317"/>
        <end position="339"/>
    </location>
</feature>
<reference evidence="12" key="2">
    <citation type="submission" date="2020-12" db="UniProtKB">
        <authorList>
            <consortium name="WormBaseParasite"/>
        </authorList>
    </citation>
    <scope>IDENTIFICATION</scope>
</reference>
<organism evidence="10">
    <name type="scientific">Strongyloides ratti</name>
    <name type="common">Parasitic roundworm</name>
    <dbReference type="NCBI Taxonomy" id="34506"/>
    <lineage>
        <taxon>Eukaryota</taxon>
        <taxon>Metazoa</taxon>
        <taxon>Ecdysozoa</taxon>
        <taxon>Nematoda</taxon>
        <taxon>Chromadorea</taxon>
        <taxon>Rhabditida</taxon>
        <taxon>Tylenchina</taxon>
        <taxon>Panagrolaimomorpha</taxon>
        <taxon>Strongyloidoidea</taxon>
        <taxon>Strongyloididae</taxon>
        <taxon>Strongyloides</taxon>
    </lineage>
</organism>
<feature type="compositionally biased region" description="Low complexity" evidence="8">
    <location>
        <begin position="420"/>
        <end position="430"/>
    </location>
</feature>
<dbReference type="PROSITE" id="PS00107">
    <property type="entry name" value="PROTEIN_KINASE_ATP"/>
    <property type="match status" value="1"/>
</dbReference>
<comment type="similarity">
    <text evidence="1">Belongs to the protein kinase superfamily. CMGC Ser/Thr protein kinase family. CDC2/CDKX subfamily.</text>
</comment>
<dbReference type="WormBase" id="SRAE_2000014000">
    <property type="protein sequence ID" value="SRP01603"/>
    <property type="gene ID" value="WBGene00260330"/>
</dbReference>
<evidence type="ECO:0000256" key="1">
    <source>
        <dbReference type="ARBA" id="ARBA00006485"/>
    </source>
</evidence>
<dbReference type="WBParaSite" id="SRAE_2000014000.1">
    <property type="protein sequence ID" value="SRAE_2000014000.1"/>
    <property type="gene ID" value="WBGene00260330"/>
</dbReference>
<evidence type="ECO:0000313" key="13">
    <source>
        <dbReference type="WormBase" id="SRAE_2000014000"/>
    </source>
</evidence>
<dbReference type="NCBIfam" id="NF033547">
    <property type="entry name" value="transpos_IS1595"/>
    <property type="match status" value="1"/>
</dbReference>
<dbReference type="GO" id="GO:0005524">
    <property type="term" value="F:ATP binding"/>
    <property type="evidence" value="ECO:0007669"/>
    <property type="project" value="UniProtKB-UniRule"/>
</dbReference>
<evidence type="ECO:0000313" key="12">
    <source>
        <dbReference type="WBParaSite" id="SRAE_2000014000.1"/>
    </source>
</evidence>
<dbReference type="GeneID" id="36377824"/>
<feature type="region of interest" description="Disordered" evidence="8">
    <location>
        <begin position="417"/>
        <end position="437"/>
    </location>
</feature>
<dbReference type="PROSITE" id="PS50011">
    <property type="entry name" value="PROTEIN_KINASE_DOM"/>
    <property type="match status" value="1"/>
</dbReference>
<keyword evidence="5" id="KW-0418">Kinase</keyword>
<dbReference type="PROSITE" id="PS00108">
    <property type="entry name" value="PROTEIN_KINASE_ST"/>
    <property type="match status" value="1"/>
</dbReference>
<keyword evidence="2" id="KW-0723">Serine/threonine-protein kinase</keyword>
<evidence type="ECO:0000256" key="3">
    <source>
        <dbReference type="ARBA" id="ARBA00022679"/>
    </source>
</evidence>
<dbReference type="CTD" id="36377824"/>
<dbReference type="OrthoDB" id="5862080at2759"/>
<evidence type="ECO:0000313" key="11">
    <source>
        <dbReference type="Proteomes" id="UP000035682"/>
    </source>
</evidence>
<dbReference type="SMART" id="SM01126">
    <property type="entry name" value="DDE_Tnp_IS1595"/>
    <property type="match status" value="1"/>
</dbReference>
<dbReference type="GO" id="GO:0004693">
    <property type="term" value="F:cyclin-dependent protein serine/threonine kinase activity"/>
    <property type="evidence" value="ECO:0007669"/>
    <property type="project" value="TreeGrafter"/>
</dbReference>
<dbReference type="EMBL" id="LN609529">
    <property type="protein sequence ID" value="CEF65460.1"/>
    <property type="molecule type" value="Genomic_DNA"/>
</dbReference>
<dbReference type="InterPro" id="IPR017441">
    <property type="entry name" value="Protein_kinase_ATP_BS"/>
</dbReference>
<accession>A0A090LD56</accession>
<keyword evidence="6 7" id="KW-0067">ATP-binding</keyword>
<feature type="binding site" evidence="7">
    <location>
        <position position="519"/>
    </location>
    <ligand>
        <name>ATP</name>
        <dbReference type="ChEBI" id="CHEBI:30616"/>
    </ligand>
</feature>
<evidence type="ECO:0000256" key="7">
    <source>
        <dbReference type="PROSITE-ProRule" id="PRU10141"/>
    </source>
</evidence>
<dbReference type="PANTHER" id="PTHR24056:SF246">
    <property type="entry name" value="ECDYSONE-INDUCED PROTEIN 63E, ISOFORM N"/>
    <property type="match status" value="1"/>
</dbReference>
<dbReference type="InterPro" id="IPR000719">
    <property type="entry name" value="Prot_kinase_dom"/>
</dbReference>
<dbReference type="Pfam" id="PF12762">
    <property type="entry name" value="DDE_Tnp_IS1595"/>
    <property type="match status" value="1"/>
</dbReference>
<dbReference type="InterPro" id="IPR050108">
    <property type="entry name" value="CDK"/>
</dbReference>
<keyword evidence="4 7" id="KW-0547">Nucleotide-binding</keyword>
<evidence type="ECO:0000256" key="6">
    <source>
        <dbReference type="ARBA" id="ARBA00022840"/>
    </source>
</evidence>
<dbReference type="InterPro" id="IPR008271">
    <property type="entry name" value="Ser/Thr_kinase_AS"/>
</dbReference>
<sequence length="825" mass="95645">MNISTLTKKISDEEKAIKYLQEHNLLPTVRKCENGHFMKLNFTNPIRWRCNLRSCRKESGIRVNSWFDGTKLPLQKAISFIYYWAHKQSSVEDMKRELGLNKNTVVAWNSYLREVCLYLEKKEENKIGGKGLTVEVDETLFSRRKYNCGRILPQQWCFGGICRETKECFVEPVANRASETLMEVLKRRVAPETLIISDMWRGYSQVSDSGYEHLKVNHKYNFVDPLTNAHTQNIERVWRSVKERSKRQCGTRRSINMANIWNKISSQISNLFSSNDNKNNELRQSCSLTVLNQKSLKIMRNSKSSENLNKINKSFSSKRGKMKIKHDDNNNKKEGKNISNTFGSFIKSKKNNNVKNDNDEFTFINTKNCKDECDTFSNNIKMSSSWYTDLMTKSSMYNNSFNEIMSQSFTPNRINYNIDSNKPSRSKSSSTVFRDLSTKPSLSNDDIINGNTKCRTPMRYVGSKNGSKSDLYGRKISLHDAYTVPLNHIYTKLEKLGEGSYATVYKSYDRLNKRIVALKEIQLQKMEGLPFTAIREASLLRDLHHSNIVHLYQIIHHSDHLILAFEYMYTDLSKYMEFFKRGLEKDLIRIFLFQLLRGLAYCHERKILHRDLKPQNLLLSESGELKLADFGLARAKSVPSRTYSNEVVTLWYRPPDVLLGSTEYSCSLDMWGVGCIFAEMTMGRPLFPGTSGNIDQLEKIFKIRGTLTIEIWSDVKNLPLYNTYISNHDIYHEKPWHYISREFEKLCDGIDLLNGFLNLNPNKRKSAKDAMKHSFFTSIFPNAIHYLPSNVSIFTILGKNPLQCNIITNKVKNDKKAEGYDSIRV</sequence>
<dbReference type="AlphaFoldDB" id="A0A090LD56"/>
<evidence type="ECO:0000256" key="5">
    <source>
        <dbReference type="ARBA" id="ARBA00022777"/>
    </source>
</evidence>
<gene>
    <name evidence="10 12 13" type="ORF">SRAE_2000014000</name>
</gene>
<dbReference type="InterPro" id="IPR024445">
    <property type="entry name" value="Tnp_ISXO2-like"/>
</dbReference>
<keyword evidence="11" id="KW-1185">Reference proteome</keyword>
<evidence type="ECO:0000313" key="10">
    <source>
        <dbReference type="EMBL" id="CEF65460.1"/>
    </source>
</evidence>
<dbReference type="STRING" id="34506.A0A090LD56"/>
<evidence type="ECO:0000256" key="8">
    <source>
        <dbReference type="SAM" id="MobiDB-lite"/>
    </source>
</evidence>
<dbReference type="GO" id="GO:0005737">
    <property type="term" value="C:cytoplasm"/>
    <property type="evidence" value="ECO:0007669"/>
    <property type="project" value="TreeGrafter"/>
</dbReference>
<dbReference type="Proteomes" id="UP000035682">
    <property type="component" value="Unplaced"/>
</dbReference>
<dbReference type="GO" id="GO:0005634">
    <property type="term" value="C:nucleus"/>
    <property type="evidence" value="ECO:0007669"/>
    <property type="project" value="TreeGrafter"/>
</dbReference>
<feature type="domain" description="Protein kinase" evidence="9">
    <location>
        <begin position="490"/>
        <end position="776"/>
    </location>
</feature>
<dbReference type="SMART" id="SM00220">
    <property type="entry name" value="S_TKc"/>
    <property type="match status" value="1"/>
</dbReference>
<reference evidence="10 11" key="1">
    <citation type="submission" date="2014-09" db="EMBL/GenBank/DDBJ databases">
        <authorList>
            <person name="Martin A.A."/>
        </authorList>
    </citation>
    <scope>NUCLEOTIDE SEQUENCE</scope>
    <source>
        <strain evidence="11">ED321</strain>
        <strain evidence="10">ED321 Heterogonic</strain>
    </source>
</reference>
<keyword evidence="3" id="KW-0808">Transferase</keyword>
<evidence type="ECO:0000256" key="2">
    <source>
        <dbReference type="ARBA" id="ARBA00022527"/>
    </source>
</evidence>
<dbReference type="FunFam" id="1.10.510.10:FF:000611">
    <property type="entry name" value="CMGC family protein kinase"/>
    <property type="match status" value="1"/>
</dbReference>
<dbReference type="Pfam" id="PF00069">
    <property type="entry name" value="Pkinase"/>
    <property type="match status" value="1"/>
</dbReference>
<proteinExistence type="inferred from homology"/>
<name>A0A090LD56_STRRB</name>
<dbReference type="RefSeq" id="XP_024504660.1">
    <property type="nucleotide sequence ID" value="XM_024650933.1"/>
</dbReference>
<evidence type="ECO:0000256" key="4">
    <source>
        <dbReference type="ARBA" id="ARBA00022741"/>
    </source>
</evidence>
<dbReference type="Gene3D" id="1.10.510.10">
    <property type="entry name" value="Transferase(Phosphotransferase) domain 1"/>
    <property type="match status" value="1"/>
</dbReference>
<dbReference type="InterPro" id="IPR011009">
    <property type="entry name" value="Kinase-like_dom_sf"/>
</dbReference>
<dbReference type="PANTHER" id="PTHR24056">
    <property type="entry name" value="CELL DIVISION PROTEIN KINASE"/>
    <property type="match status" value="1"/>
</dbReference>
<dbReference type="SUPFAM" id="SSF56112">
    <property type="entry name" value="Protein kinase-like (PK-like)"/>
    <property type="match status" value="1"/>
</dbReference>